<dbReference type="InterPro" id="IPR021215">
    <property type="entry name" value="DUF2752"/>
</dbReference>
<dbReference type="Proteomes" id="UP001203136">
    <property type="component" value="Unassembled WGS sequence"/>
</dbReference>
<dbReference type="GeneID" id="57967948"/>
<feature type="transmembrane region" description="Helical" evidence="1">
    <location>
        <begin position="104"/>
        <end position="123"/>
    </location>
</feature>
<sequence>MRNRFKKLCIRTGWLAGAGLFYLLICNLAGRPLIPCMFHQITGLYCPGCGVSRMCLALFRLDFVSAFRANAAIFLLLPAGLAIAIQTAVRYVKTGNGRLTRFQTWILAGMTVILLLFGILRNLPGFTWMQPMP</sequence>
<feature type="transmembrane region" description="Helical" evidence="1">
    <location>
        <begin position="71"/>
        <end position="92"/>
    </location>
</feature>
<accession>A0AAW6AS49</accession>
<comment type="caution">
    <text evidence="2">The sequence shown here is derived from an EMBL/GenBank/DDBJ whole genome shotgun (WGS) entry which is preliminary data.</text>
</comment>
<proteinExistence type="predicted"/>
<evidence type="ECO:0000256" key="1">
    <source>
        <dbReference type="SAM" id="Phobius"/>
    </source>
</evidence>
<name>A0AAW6AS49_CLOSY</name>
<dbReference type="AlphaFoldDB" id="A0AAW6AS49"/>
<evidence type="ECO:0000313" key="4">
    <source>
        <dbReference type="Proteomes" id="UP001203136"/>
    </source>
</evidence>
<keyword evidence="1" id="KW-0472">Membrane</keyword>
<dbReference type="Proteomes" id="UP001300871">
    <property type="component" value="Unassembled WGS sequence"/>
</dbReference>
<feature type="transmembrane region" description="Helical" evidence="1">
    <location>
        <begin position="12"/>
        <end position="30"/>
    </location>
</feature>
<evidence type="ECO:0000313" key="2">
    <source>
        <dbReference type="EMBL" id="MCK0084372.1"/>
    </source>
</evidence>
<organism evidence="2 4">
    <name type="scientific">Clostridium symbiosum</name>
    <name type="common">Bacteroides symbiosus</name>
    <dbReference type="NCBI Taxonomy" id="1512"/>
    <lineage>
        <taxon>Bacteria</taxon>
        <taxon>Bacillati</taxon>
        <taxon>Bacillota</taxon>
        <taxon>Clostridia</taxon>
        <taxon>Lachnospirales</taxon>
        <taxon>Lachnospiraceae</taxon>
        <taxon>Otoolea</taxon>
    </lineage>
</organism>
<dbReference type="EMBL" id="JAINVB010000001">
    <property type="protein sequence ID" value="MCK0084372.1"/>
    <property type="molecule type" value="Genomic_DNA"/>
</dbReference>
<evidence type="ECO:0000313" key="3">
    <source>
        <dbReference type="EMBL" id="MDB2000778.1"/>
    </source>
</evidence>
<keyword evidence="1" id="KW-0812">Transmembrane</keyword>
<keyword evidence="1" id="KW-1133">Transmembrane helix</keyword>
<gene>
    <name evidence="2" type="ORF">K5I21_00480</name>
    <name evidence="3" type="ORF">PM006_11250</name>
</gene>
<reference evidence="3" key="2">
    <citation type="submission" date="2023-01" db="EMBL/GenBank/DDBJ databases">
        <title>Human gut microbiome strain richness.</title>
        <authorList>
            <person name="Chen-Liaw A."/>
        </authorList>
    </citation>
    <scope>NUCLEOTIDE SEQUENCE</scope>
    <source>
        <strain evidence="3">B1_m1001713B170214d0_201011</strain>
    </source>
</reference>
<dbReference type="EMBL" id="JAQLGM010000025">
    <property type="protein sequence ID" value="MDB2000778.1"/>
    <property type="molecule type" value="Genomic_DNA"/>
</dbReference>
<reference evidence="2" key="1">
    <citation type="journal article" date="2022" name="Cell Host Microbe">
        <title>Colonization of the live biotherapeutic product VE303 and modulation of the microbiota and metabolites in healthy volunteers.</title>
        <authorList>
            <person name="Dsouza M."/>
            <person name="Menon R."/>
            <person name="Crossette E."/>
            <person name="Bhattarai S.K."/>
            <person name="Schneider J."/>
            <person name="Kim Y.G."/>
            <person name="Reddy S."/>
            <person name="Caballero S."/>
            <person name="Felix C."/>
            <person name="Cornacchione L."/>
            <person name="Hendrickson J."/>
            <person name="Watson A.R."/>
            <person name="Minot S.S."/>
            <person name="Greenfield N."/>
            <person name="Schopf L."/>
            <person name="Szabady R."/>
            <person name="Patarroyo J."/>
            <person name="Smith W."/>
            <person name="Harrison P."/>
            <person name="Kuijper E.J."/>
            <person name="Kelly C.P."/>
            <person name="Olle B."/>
            <person name="Bobilev D."/>
            <person name="Silber J.L."/>
            <person name="Bucci V."/>
            <person name="Roberts B."/>
            <person name="Faith J."/>
            <person name="Norman J.M."/>
        </authorList>
    </citation>
    <scope>NUCLEOTIDE SEQUENCE</scope>
    <source>
        <strain evidence="2">VE303-04</strain>
    </source>
</reference>
<protein>
    <submittedName>
        <fullName evidence="2">DUF2752 domain-containing protein</fullName>
    </submittedName>
</protein>
<dbReference type="RefSeq" id="WP_003497668.1">
    <property type="nucleotide sequence ID" value="NZ_CABHNX010000247.1"/>
</dbReference>
<dbReference type="Pfam" id="PF10825">
    <property type="entry name" value="DUF2752"/>
    <property type="match status" value="1"/>
</dbReference>